<dbReference type="AlphaFoldDB" id="A0A3D8L6G0"/>
<dbReference type="PANTHER" id="PTHR34849">
    <property type="entry name" value="SSL5025 PROTEIN"/>
    <property type="match status" value="1"/>
</dbReference>
<dbReference type="Gene3D" id="1.10.10.10">
    <property type="entry name" value="Winged helix-like DNA-binding domain superfamily/Winged helix DNA-binding domain"/>
    <property type="match status" value="1"/>
</dbReference>
<reference evidence="2" key="1">
    <citation type="submission" date="2018-08" db="EMBL/GenBank/DDBJ databases">
        <authorList>
            <person name="Liu Z.-W."/>
            <person name="Du Z.-J."/>
        </authorList>
    </citation>
    <scope>NUCLEOTIDE SEQUENCE [LARGE SCALE GENOMIC DNA]</scope>
    <source>
        <strain evidence="2">H4X</strain>
    </source>
</reference>
<dbReference type="SUPFAM" id="SSF46689">
    <property type="entry name" value="Homeodomain-like"/>
    <property type="match status" value="1"/>
</dbReference>
<dbReference type="Pfam" id="PF04255">
    <property type="entry name" value="DUF433"/>
    <property type="match status" value="1"/>
</dbReference>
<organism evidence="1 2">
    <name type="scientific">Pontibacter diazotrophicus</name>
    <dbReference type="NCBI Taxonomy" id="1400979"/>
    <lineage>
        <taxon>Bacteria</taxon>
        <taxon>Pseudomonadati</taxon>
        <taxon>Bacteroidota</taxon>
        <taxon>Cytophagia</taxon>
        <taxon>Cytophagales</taxon>
        <taxon>Hymenobacteraceae</taxon>
        <taxon>Pontibacter</taxon>
    </lineage>
</organism>
<name>A0A3D8L6G0_9BACT</name>
<dbReference type="RefSeq" id="WP_115567688.1">
    <property type="nucleotide sequence ID" value="NZ_QRGR01000030.1"/>
</dbReference>
<proteinExistence type="predicted"/>
<dbReference type="InterPro" id="IPR036388">
    <property type="entry name" value="WH-like_DNA-bd_sf"/>
</dbReference>
<dbReference type="OrthoDB" id="1494556at2"/>
<sequence>MENLLNRITLNPEICHGKPTIRNKRYTVDLILDLLTSGMTEAEILADYPALEKEDIYACLAYAAKLTRTKSYTKTA</sequence>
<dbReference type="EMBL" id="QRGR01000030">
    <property type="protein sequence ID" value="RDV12991.1"/>
    <property type="molecule type" value="Genomic_DNA"/>
</dbReference>
<evidence type="ECO:0000313" key="2">
    <source>
        <dbReference type="Proteomes" id="UP000256708"/>
    </source>
</evidence>
<comment type="caution">
    <text evidence="1">The sequence shown here is derived from an EMBL/GenBank/DDBJ whole genome shotgun (WGS) entry which is preliminary data.</text>
</comment>
<dbReference type="PANTHER" id="PTHR34849:SF3">
    <property type="entry name" value="SSR2962 PROTEIN"/>
    <property type="match status" value="1"/>
</dbReference>
<dbReference type="Proteomes" id="UP000256708">
    <property type="component" value="Unassembled WGS sequence"/>
</dbReference>
<dbReference type="InterPro" id="IPR007367">
    <property type="entry name" value="DUF433"/>
</dbReference>
<gene>
    <name evidence="1" type="ORF">DXT99_21665</name>
</gene>
<keyword evidence="2" id="KW-1185">Reference proteome</keyword>
<protein>
    <submittedName>
        <fullName evidence="1">DUF433 domain-containing protein</fullName>
    </submittedName>
</protein>
<dbReference type="InterPro" id="IPR009057">
    <property type="entry name" value="Homeodomain-like_sf"/>
</dbReference>
<accession>A0A3D8L6G0</accession>
<evidence type="ECO:0000313" key="1">
    <source>
        <dbReference type="EMBL" id="RDV12991.1"/>
    </source>
</evidence>